<dbReference type="GO" id="GO:0043190">
    <property type="term" value="C:ATP-binding cassette (ABC) transporter complex"/>
    <property type="evidence" value="ECO:0007669"/>
    <property type="project" value="InterPro"/>
</dbReference>
<evidence type="ECO:0000256" key="6">
    <source>
        <dbReference type="SAM" id="SignalP"/>
    </source>
</evidence>
<keyword evidence="3" id="KW-1003">Cell membrane</keyword>
<keyword evidence="4" id="KW-0472">Membrane</keyword>
<dbReference type="GO" id="GO:0005275">
    <property type="term" value="F:amine transmembrane transporter activity"/>
    <property type="evidence" value="ECO:0007669"/>
    <property type="project" value="TreeGrafter"/>
</dbReference>
<evidence type="ECO:0000256" key="2">
    <source>
        <dbReference type="ARBA" id="ARBA00022448"/>
    </source>
</evidence>
<sequence length="302" mass="34437">MFNHKGIKVLLLAIISALVLSACGDTEDTSSDSNESNEGSDKPTIDMGQISWAENIAVTNMWKVILEEQGYDVEFHLLEMGTQMEALANDELDINVEIWLPVQDAEYVQQYEDKINFSEETWYDNAKVGLVVPSFMEEINSIEDLNDHKEELDGQITGFDPGAGTMLVVQDVIEEYDLDYELLPSSEPAMLEELEKAIDKEEPIIVPLWNPHRVFSSMDLKYLEDPQKMFGEVEKIHHATRLGFSDDYPEVSEWVKNWKMGDEAIGDLMSYVKEAEDEGKEAIDGAEKWVEDNQDLVDEWIQ</sequence>
<evidence type="ECO:0000313" key="9">
    <source>
        <dbReference type="Proteomes" id="UP000198618"/>
    </source>
</evidence>
<protein>
    <submittedName>
        <fullName evidence="8">Glycine betaine/proline transport system substrate-binding protein</fullName>
    </submittedName>
</protein>
<organism evidence="8 9">
    <name type="scientific">Oceanobacillus limi</name>
    <dbReference type="NCBI Taxonomy" id="930131"/>
    <lineage>
        <taxon>Bacteria</taxon>
        <taxon>Bacillati</taxon>
        <taxon>Bacillota</taxon>
        <taxon>Bacilli</taxon>
        <taxon>Bacillales</taxon>
        <taxon>Bacillaceae</taxon>
        <taxon>Oceanobacillus</taxon>
    </lineage>
</organism>
<feature type="domain" description="ABC-type glycine betaine transport system substrate-binding" evidence="7">
    <location>
        <begin position="44"/>
        <end position="291"/>
    </location>
</feature>
<dbReference type="OrthoDB" id="9787902at2"/>
<feature type="region of interest" description="Disordered" evidence="5">
    <location>
        <begin position="25"/>
        <end position="45"/>
    </location>
</feature>
<dbReference type="EMBL" id="FOHE01000003">
    <property type="protein sequence ID" value="SES91198.1"/>
    <property type="molecule type" value="Genomic_DNA"/>
</dbReference>
<reference evidence="8 9" key="1">
    <citation type="submission" date="2016-10" db="EMBL/GenBank/DDBJ databases">
        <authorList>
            <person name="de Groot N.N."/>
        </authorList>
    </citation>
    <scope>NUCLEOTIDE SEQUENCE [LARGE SCALE GENOMIC DNA]</scope>
    <source>
        <strain evidence="8 9">IBRC-M 10780</strain>
    </source>
</reference>
<dbReference type="STRING" id="930131.SAMN05216389_103152"/>
<feature type="chain" id="PRO_5038860948" evidence="6">
    <location>
        <begin position="22"/>
        <end position="302"/>
    </location>
</feature>
<comment type="subcellular location">
    <subcellularLocation>
        <location evidence="1">Cell membrane</location>
    </subcellularLocation>
</comment>
<dbReference type="PROSITE" id="PS51257">
    <property type="entry name" value="PROKAR_LIPOPROTEIN"/>
    <property type="match status" value="1"/>
</dbReference>
<name>A0A1I0AAF9_9BACI</name>
<feature type="signal peptide" evidence="6">
    <location>
        <begin position="1"/>
        <end position="21"/>
    </location>
</feature>
<dbReference type="RefSeq" id="WP_090867479.1">
    <property type="nucleotide sequence ID" value="NZ_FOHE01000003.1"/>
</dbReference>
<evidence type="ECO:0000256" key="4">
    <source>
        <dbReference type="ARBA" id="ARBA00023136"/>
    </source>
</evidence>
<dbReference type="SUPFAM" id="SSF53850">
    <property type="entry name" value="Periplasmic binding protein-like II"/>
    <property type="match status" value="1"/>
</dbReference>
<proteinExistence type="predicted"/>
<evidence type="ECO:0000256" key="1">
    <source>
        <dbReference type="ARBA" id="ARBA00004236"/>
    </source>
</evidence>
<dbReference type="GO" id="GO:0015871">
    <property type="term" value="P:choline transport"/>
    <property type="evidence" value="ECO:0007669"/>
    <property type="project" value="TreeGrafter"/>
</dbReference>
<dbReference type="Pfam" id="PF04069">
    <property type="entry name" value="OpuAC"/>
    <property type="match status" value="1"/>
</dbReference>
<evidence type="ECO:0000256" key="5">
    <source>
        <dbReference type="SAM" id="MobiDB-lite"/>
    </source>
</evidence>
<evidence type="ECO:0000259" key="7">
    <source>
        <dbReference type="Pfam" id="PF04069"/>
    </source>
</evidence>
<dbReference type="GO" id="GO:0015226">
    <property type="term" value="F:carnitine transmembrane transporter activity"/>
    <property type="evidence" value="ECO:0007669"/>
    <property type="project" value="TreeGrafter"/>
</dbReference>
<keyword evidence="2" id="KW-0813">Transport</keyword>
<dbReference type="GO" id="GO:0031460">
    <property type="term" value="P:glycine betaine transport"/>
    <property type="evidence" value="ECO:0007669"/>
    <property type="project" value="TreeGrafter"/>
</dbReference>
<dbReference type="InterPro" id="IPR007210">
    <property type="entry name" value="ABC_Gly_betaine_transp_sub-bd"/>
</dbReference>
<dbReference type="AlphaFoldDB" id="A0A1I0AAF9"/>
<keyword evidence="9" id="KW-1185">Reference proteome</keyword>
<evidence type="ECO:0000256" key="3">
    <source>
        <dbReference type="ARBA" id="ARBA00022475"/>
    </source>
</evidence>
<dbReference type="Gene3D" id="3.40.190.100">
    <property type="entry name" value="Glycine betaine-binding periplasmic protein, domain 2"/>
    <property type="match status" value="1"/>
</dbReference>
<accession>A0A1I0AAF9</accession>
<dbReference type="PANTHER" id="PTHR47737:SF1">
    <property type="entry name" value="GLYCINE BETAINE_PROLINE BETAINE TRANSPORT SYSTEM PERMEASE PROTEIN PROW"/>
    <property type="match status" value="1"/>
</dbReference>
<evidence type="ECO:0000313" key="8">
    <source>
        <dbReference type="EMBL" id="SES91198.1"/>
    </source>
</evidence>
<dbReference type="CDD" id="cd13639">
    <property type="entry name" value="PBP2_OpuAC_like"/>
    <property type="match status" value="1"/>
</dbReference>
<dbReference type="Gene3D" id="3.40.190.10">
    <property type="entry name" value="Periplasmic binding protein-like II"/>
    <property type="match status" value="1"/>
</dbReference>
<dbReference type="Proteomes" id="UP000198618">
    <property type="component" value="Unassembled WGS sequence"/>
</dbReference>
<keyword evidence="6" id="KW-0732">Signal</keyword>
<gene>
    <name evidence="8" type="ORF">SAMN05216389_103152</name>
</gene>
<dbReference type="PANTHER" id="PTHR47737">
    <property type="entry name" value="GLYCINE BETAINE/PROLINE BETAINE TRANSPORT SYSTEM PERMEASE PROTEIN PROW"/>
    <property type="match status" value="1"/>
</dbReference>